<proteinExistence type="predicted"/>
<dbReference type="Proteomes" id="UP000800035">
    <property type="component" value="Unassembled WGS sequence"/>
</dbReference>
<evidence type="ECO:0000313" key="1">
    <source>
        <dbReference type="EMBL" id="KAF1959198.1"/>
    </source>
</evidence>
<name>A0A6A5U3E6_9PLEO</name>
<evidence type="ECO:0000313" key="2">
    <source>
        <dbReference type="Proteomes" id="UP000800035"/>
    </source>
</evidence>
<keyword evidence="2" id="KW-1185">Reference proteome</keyword>
<organism evidence="1 2">
    <name type="scientific">Byssothecium circinans</name>
    <dbReference type="NCBI Taxonomy" id="147558"/>
    <lineage>
        <taxon>Eukaryota</taxon>
        <taxon>Fungi</taxon>
        <taxon>Dikarya</taxon>
        <taxon>Ascomycota</taxon>
        <taxon>Pezizomycotina</taxon>
        <taxon>Dothideomycetes</taxon>
        <taxon>Pleosporomycetidae</taxon>
        <taxon>Pleosporales</taxon>
        <taxon>Massarineae</taxon>
        <taxon>Massarinaceae</taxon>
        <taxon>Byssothecium</taxon>
    </lineage>
</organism>
<dbReference type="AlphaFoldDB" id="A0A6A5U3E6"/>
<sequence length="230" mass="26848">MSSTSRRPRLVKADFDTVLLPIIPNPASFVSGWMSLPDELKRQVLGHNLTSSSPVRLEDARANSGLNEIFMLRHHMHTTSEIASLAREVFYKTNTFELTADINRNYYRYTEFHLPLPGPTVRPLIFRLEYNFYFRWPDWDMFYRLMQGDYGLTGLKHVTVFVTWHFLNCTRSRPANFQELLQLTGFKYDVVLPVKGKVVFGRDLSKTLNDHYNGAVEEMVRAKFQFGKLE</sequence>
<dbReference type="OrthoDB" id="3801236at2759"/>
<accession>A0A6A5U3E6</accession>
<reference evidence="1" key="1">
    <citation type="journal article" date="2020" name="Stud. Mycol.">
        <title>101 Dothideomycetes genomes: a test case for predicting lifestyles and emergence of pathogens.</title>
        <authorList>
            <person name="Haridas S."/>
            <person name="Albert R."/>
            <person name="Binder M."/>
            <person name="Bloem J."/>
            <person name="Labutti K."/>
            <person name="Salamov A."/>
            <person name="Andreopoulos B."/>
            <person name="Baker S."/>
            <person name="Barry K."/>
            <person name="Bills G."/>
            <person name="Bluhm B."/>
            <person name="Cannon C."/>
            <person name="Castanera R."/>
            <person name="Culley D."/>
            <person name="Daum C."/>
            <person name="Ezra D."/>
            <person name="Gonzalez J."/>
            <person name="Henrissat B."/>
            <person name="Kuo A."/>
            <person name="Liang C."/>
            <person name="Lipzen A."/>
            <person name="Lutzoni F."/>
            <person name="Magnuson J."/>
            <person name="Mondo S."/>
            <person name="Nolan M."/>
            <person name="Ohm R."/>
            <person name="Pangilinan J."/>
            <person name="Park H.-J."/>
            <person name="Ramirez L."/>
            <person name="Alfaro M."/>
            <person name="Sun H."/>
            <person name="Tritt A."/>
            <person name="Yoshinaga Y."/>
            <person name="Zwiers L.-H."/>
            <person name="Turgeon B."/>
            <person name="Goodwin S."/>
            <person name="Spatafora J."/>
            <person name="Crous P."/>
            <person name="Grigoriev I."/>
        </authorList>
    </citation>
    <scope>NUCLEOTIDE SEQUENCE</scope>
    <source>
        <strain evidence="1">CBS 675.92</strain>
    </source>
</reference>
<protein>
    <submittedName>
        <fullName evidence="1">Uncharacterized protein</fullName>
    </submittedName>
</protein>
<dbReference type="EMBL" id="ML976985">
    <property type="protein sequence ID" value="KAF1959198.1"/>
    <property type="molecule type" value="Genomic_DNA"/>
</dbReference>
<gene>
    <name evidence="1" type="ORF">CC80DRAFT_545576</name>
</gene>